<reference evidence="2" key="1">
    <citation type="submission" date="2020-07" db="EMBL/GenBank/DDBJ databases">
        <title>Huge and variable diversity of episymbiotic CPR bacteria and DPANN archaea in groundwater ecosystems.</title>
        <authorList>
            <person name="He C.Y."/>
            <person name="Keren R."/>
            <person name="Whittaker M."/>
            <person name="Farag I.F."/>
            <person name="Doudna J."/>
            <person name="Cate J.H.D."/>
            <person name="Banfield J.F."/>
        </authorList>
    </citation>
    <scope>NUCLEOTIDE SEQUENCE</scope>
    <source>
        <strain evidence="2">NC_groundwater_1664_Pr3_B-0.1um_52_9</strain>
    </source>
</reference>
<proteinExistence type="predicted"/>
<evidence type="ECO:0000313" key="2">
    <source>
        <dbReference type="EMBL" id="MBI5251007.1"/>
    </source>
</evidence>
<comment type="caution">
    <text evidence="2">The sequence shown here is derived from an EMBL/GenBank/DDBJ whole genome shotgun (WGS) entry which is preliminary data.</text>
</comment>
<dbReference type="GO" id="GO:0003677">
    <property type="term" value="F:DNA binding"/>
    <property type="evidence" value="ECO:0007669"/>
    <property type="project" value="InterPro"/>
</dbReference>
<dbReference type="InterPro" id="IPR038109">
    <property type="entry name" value="DNA_bind_recomb_sf"/>
</dbReference>
<evidence type="ECO:0000259" key="1">
    <source>
        <dbReference type="PROSITE" id="PS51736"/>
    </source>
</evidence>
<protein>
    <submittedName>
        <fullName evidence="2">Recombinase family protein</fullName>
    </submittedName>
</protein>
<dbReference type="InterPro" id="IPR050639">
    <property type="entry name" value="SSR_resolvase"/>
</dbReference>
<feature type="domain" description="Resolvase/invertase-type recombinase catalytic" evidence="1">
    <location>
        <begin position="2"/>
        <end position="149"/>
    </location>
</feature>
<dbReference type="GO" id="GO:0000150">
    <property type="term" value="F:DNA strand exchange activity"/>
    <property type="evidence" value="ECO:0007669"/>
    <property type="project" value="InterPro"/>
</dbReference>
<dbReference type="EMBL" id="JACRDE010000419">
    <property type="protein sequence ID" value="MBI5251007.1"/>
    <property type="molecule type" value="Genomic_DNA"/>
</dbReference>
<dbReference type="Gene3D" id="3.90.1750.20">
    <property type="entry name" value="Putative Large Serine Recombinase, Chain B, Domain 2"/>
    <property type="match status" value="1"/>
</dbReference>
<sequence>MKALGYIRISKDEEGSVSLDYQRAETVKYCKREGLKLIGIETGRGISGKSIKARPAVQRVLQAVETQAIDAVVVYKSDRMSRDGIESLQIEKLFLRRGVKYLSVTEGDLTGDNLDSELLSYLRAGLNARERRLIALRTRQALQRKREKAEPIGGRPAYGWKVENGEVVPEPKEREVIDRMKTLQVKGYSTRDIVRALEQDGFHTRTGTPFSQTQIVRILKAA</sequence>
<dbReference type="Gene3D" id="3.40.50.1390">
    <property type="entry name" value="Resolvase, N-terminal catalytic domain"/>
    <property type="match status" value="1"/>
</dbReference>
<dbReference type="SMART" id="SM00857">
    <property type="entry name" value="Resolvase"/>
    <property type="match status" value="1"/>
</dbReference>
<dbReference type="InterPro" id="IPR011109">
    <property type="entry name" value="DNA_bind_recombinase_dom"/>
</dbReference>
<accession>A0A9D6Z4Y0</accession>
<dbReference type="CDD" id="cd00338">
    <property type="entry name" value="Ser_Recombinase"/>
    <property type="match status" value="1"/>
</dbReference>
<dbReference type="Pfam" id="PF00239">
    <property type="entry name" value="Resolvase"/>
    <property type="match status" value="1"/>
</dbReference>
<dbReference type="SUPFAM" id="SSF53041">
    <property type="entry name" value="Resolvase-like"/>
    <property type="match status" value="1"/>
</dbReference>
<dbReference type="PROSITE" id="PS51736">
    <property type="entry name" value="RECOMBINASES_3"/>
    <property type="match status" value="1"/>
</dbReference>
<dbReference type="Pfam" id="PF07508">
    <property type="entry name" value="Recombinase"/>
    <property type="match status" value="1"/>
</dbReference>
<dbReference type="AlphaFoldDB" id="A0A9D6Z4Y0"/>
<dbReference type="InterPro" id="IPR006119">
    <property type="entry name" value="Resolv_N"/>
</dbReference>
<organism evidence="2 3">
    <name type="scientific">Desulfomonile tiedjei</name>
    <dbReference type="NCBI Taxonomy" id="2358"/>
    <lineage>
        <taxon>Bacteria</taxon>
        <taxon>Pseudomonadati</taxon>
        <taxon>Thermodesulfobacteriota</taxon>
        <taxon>Desulfomonilia</taxon>
        <taxon>Desulfomonilales</taxon>
        <taxon>Desulfomonilaceae</taxon>
        <taxon>Desulfomonile</taxon>
    </lineage>
</organism>
<dbReference type="InterPro" id="IPR036162">
    <property type="entry name" value="Resolvase-like_N_sf"/>
</dbReference>
<dbReference type="PANTHER" id="PTHR30461:SF23">
    <property type="entry name" value="DNA RECOMBINASE-RELATED"/>
    <property type="match status" value="1"/>
</dbReference>
<dbReference type="Proteomes" id="UP000807825">
    <property type="component" value="Unassembled WGS sequence"/>
</dbReference>
<gene>
    <name evidence="2" type="ORF">HY912_16075</name>
</gene>
<evidence type="ECO:0000313" key="3">
    <source>
        <dbReference type="Proteomes" id="UP000807825"/>
    </source>
</evidence>
<dbReference type="PANTHER" id="PTHR30461">
    <property type="entry name" value="DNA-INVERTASE FROM LAMBDOID PROPHAGE"/>
    <property type="match status" value="1"/>
</dbReference>
<name>A0A9D6Z4Y0_9BACT</name>